<dbReference type="PANTHER" id="PTHR33803:SF3">
    <property type="entry name" value="BLL1974 PROTEIN"/>
    <property type="match status" value="1"/>
</dbReference>
<dbReference type="Pfam" id="PF05598">
    <property type="entry name" value="DUF772"/>
    <property type="match status" value="1"/>
</dbReference>
<dbReference type="RefSeq" id="WP_057027303.1">
    <property type="nucleotide sequence ID" value="NZ_LJYF01000016.1"/>
</dbReference>
<protein>
    <submittedName>
        <fullName evidence="3">Transposase</fullName>
    </submittedName>
</protein>
<evidence type="ECO:0000313" key="5">
    <source>
        <dbReference type="EMBL" id="KRP98891.1"/>
    </source>
</evidence>
<dbReference type="AlphaFoldDB" id="A0A0R3BJU5"/>
<evidence type="ECO:0000313" key="4">
    <source>
        <dbReference type="EMBL" id="KRP85777.1"/>
    </source>
</evidence>
<evidence type="ECO:0000313" key="3">
    <source>
        <dbReference type="EMBL" id="KRP85615.1"/>
    </source>
</evidence>
<dbReference type="EMBL" id="LJYF01000016">
    <property type="protein sequence ID" value="KRP98891.1"/>
    <property type="molecule type" value="Genomic_DNA"/>
</dbReference>
<dbReference type="EMBL" id="LJYF01000051">
    <property type="protein sequence ID" value="KRP85777.1"/>
    <property type="molecule type" value="Genomic_DNA"/>
</dbReference>
<dbReference type="PANTHER" id="PTHR33803">
    <property type="entry name" value="IS1478 TRANSPOSASE"/>
    <property type="match status" value="1"/>
</dbReference>
<dbReference type="EMBL" id="LJYF01000052">
    <property type="protein sequence ID" value="KRP85615.1"/>
    <property type="molecule type" value="Genomic_DNA"/>
</dbReference>
<organism evidence="3 6">
    <name type="scientific">Bradyrhizobium yuanmingense</name>
    <dbReference type="NCBI Taxonomy" id="108015"/>
    <lineage>
        <taxon>Bacteria</taxon>
        <taxon>Pseudomonadati</taxon>
        <taxon>Pseudomonadota</taxon>
        <taxon>Alphaproteobacteria</taxon>
        <taxon>Hyphomicrobiales</taxon>
        <taxon>Nitrobacteraceae</taxon>
        <taxon>Bradyrhizobium</taxon>
    </lineage>
</organism>
<dbReference type="NCBIfam" id="NF033578">
    <property type="entry name" value="transpos_IS5_1"/>
    <property type="match status" value="1"/>
</dbReference>
<evidence type="ECO:0000313" key="2">
    <source>
        <dbReference type="EMBL" id="KRP85612.1"/>
    </source>
</evidence>
<feature type="domain" description="Transposase InsH N-terminal" evidence="1">
    <location>
        <begin position="18"/>
        <end position="115"/>
    </location>
</feature>
<comment type="caution">
    <text evidence="3">The sequence shown here is derived from an EMBL/GenBank/DDBJ whole genome shotgun (WGS) entry which is preliminary data.</text>
</comment>
<dbReference type="Proteomes" id="UP000051380">
    <property type="component" value="Unassembled WGS sequence"/>
</dbReference>
<evidence type="ECO:0000313" key="6">
    <source>
        <dbReference type="Proteomes" id="UP000051380"/>
    </source>
</evidence>
<dbReference type="EMBL" id="LJYF01000052">
    <property type="protein sequence ID" value="KRP85612.1"/>
    <property type="molecule type" value="Genomic_DNA"/>
</dbReference>
<name>A0A0R3BJU5_9BRAD</name>
<dbReference type="InterPro" id="IPR047710">
    <property type="entry name" value="Transpos_IS5-like"/>
</dbReference>
<gene>
    <name evidence="4" type="ORF">AOQ72_03730</name>
    <name evidence="2" type="ORF">AOQ72_04535</name>
    <name evidence="3" type="ORF">AOQ72_04555</name>
    <name evidence="5" type="ORF">AOQ72_16405</name>
</gene>
<proteinExistence type="predicted"/>
<dbReference type="OrthoDB" id="7169055at2"/>
<evidence type="ECO:0000259" key="1">
    <source>
        <dbReference type="Pfam" id="PF05598"/>
    </source>
</evidence>
<accession>A0A0R3BJU5</accession>
<sequence>MRPKKHRTTGSGDLFRARLDEIINMKHELVQLAGKVDWDWIDGEIAPLYSENGRPGIAIRFMIGLLLLKHIYGLSDEGLCERWVHDPYFQYFTGEEFFQHAFPHERSDLSHWRKRLGDKLELLLAESLRVAHETGALRSQDLKRVTVDTTVQPKAITFPTDAKLLHAAIKGLNRLARKHGVKLRQSYLRIAKTAAMMASRYAHAKQFKRHQRQLRILRSRLGRIIRDIRRKIEGQEALENAFALPLSRATQIRSQQQRQRGWKLYSFHAPEVECIGKGKASAPYEFGVKASIVTNNRRAPGGLFVLHAKALPDNPYDGHTLRDAIDRTETLTGCAIERAYVDKGYRGHDAQDPRRVFISGQKRGVFGVIKRELRRRSAIEPIIGHLKAEGHLGRCYLKGRPGDAANVVLSAMGHNFRRILPWLRKLLRFILIALWPAFATPVALDPAC</sequence>
<dbReference type="InterPro" id="IPR008490">
    <property type="entry name" value="Transposase_InsH_N"/>
</dbReference>
<reference evidence="3 6" key="1">
    <citation type="submission" date="2015-09" db="EMBL/GenBank/DDBJ databases">
        <title>Draft Genome Sequence of the Strain BR 3267 (Bradyrhizobium yuanmingense) recommended as inoculant for cowpea in Brazil.</title>
        <authorList>
            <person name="Simoes-Araujo J.L."/>
            <person name="Zilli J.E."/>
        </authorList>
    </citation>
    <scope>NUCLEOTIDE SEQUENCE [LARGE SCALE GENOMIC DNA]</scope>
    <source>
        <strain evidence="3 6">BR3267</strain>
    </source>
</reference>